<sequence length="46" mass="5596">MHAKTLDKLKARIERMEAWNEREDIRKAWKIAPFHRKEAIAQSFMI</sequence>
<organism evidence="1 2">
    <name type="scientific">Paenibacillus hexagrammi</name>
    <dbReference type="NCBI Taxonomy" id="2908839"/>
    <lineage>
        <taxon>Bacteria</taxon>
        <taxon>Bacillati</taxon>
        <taxon>Bacillota</taxon>
        <taxon>Bacilli</taxon>
        <taxon>Bacillales</taxon>
        <taxon>Paenibacillaceae</taxon>
        <taxon>Paenibacillus</taxon>
    </lineage>
</organism>
<gene>
    <name evidence="1" type="ORF">L0M14_13660</name>
</gene>
<dbReference type="Proteomes" id="UP001649230">
    <property type="component" value="Chromosome"/>
</dbReference>
<keyword evidence="2" id="KW-1185">Reference proteome</keyword>
<evidence type="ECO:0000313" key="2">
    <source>
        <dbReference type="Proteomes" id="UP001649230"/>
    </source>
</evidence>
<evidence type="ECO:0000313" key="1">
    <source>
        <dbReference type="EMBL" id="UJF36024.1"/>
    </source>
</evidence>
<protein>
    <submittedName>
        <fullName evidence="1">Uncharacterized protein</fullName>
    </submittedName>
</protein>
<reference evidence="1 2" key="1">
    <citation type="journal article" date="2024" name="Int. J. Syst. Evol. Microbiol.">
        <title>Paenibacillus hexagrammi sp. nov., a novel bacterium isolated from the gut content of Hexagrammos agrammus.</title>
        <authorList>
            <person name="Jung H.K."/>
            <person name="Kim D.G."/>
            <person name="Zin H."/>
            <person name="Park J."/>
            <person name="Jung H."/>
            <person name="Kim Y.O."/>
            <person name="Kong H.J."/>
            <person name="Kim J.W."/>
            <person name="Kim Y.S."/>
        </authorList>
    </citation>
    <scope>NUCLEOTIDE SEQUENCE [LARGE SCALE GENOMIC DNA]</scope>
    <source>
        <strain evidence="1 2">YPD9-1</strain>
    </source>
</reference>
<accession>A0ABY3SRY7</accession>
<name>A0ABY3SRY7_9BACL</name>
<proteinExistence type="predicted"/>
<dbReference type="EMBL" id="CP090978">
    <property type="protein sequence ID" value="UJF36024.1"/>
    <property type="molecule type" value="Genomic_DNA"/>
</dbReference>